<dbReference type="CDD" id="cd02909">
    <property type="entry name" value="cupin_pirin_N"/>
    <property type="match status" value="1"/>
</dbReference>
<accession>A0A4Z0QFG8</accession>
<dbReference type="PANTHER" id="PTHR43594:SF1">
    <property type="entry name" value="QUERCETIN 2,3-DIOXYGENASE PA2418-RELATED"/>
    <property type="match status" value="1"/>
</dbReference>
<evidence type="ECO:0000256" key="2">
    <source>
        <dbReference type="PIRSR" id="PIRSR006232-1"/>
    </source>
</evidence>
<sequence length="328" mass="35482">MYAAGCTLTSCPSPYRVGKPARSARGAACARPLGLTTSAFSMALKVVRRRIVSERLEQEYLTTYQPLPSRFAEQLDPFLLLHHTGPEELEPQGRGLPFAPHPHRGFETVTFVFAGDVRHHDSRGNTGVIGAGGVQWMTAGLGIVHSENISRELREAGGSIEYVQLWINLPARLKRTQPRYQGAAAAQIPVVALPAGHGSVKVVAGNWQGVTGPIESITGVRALVVELAAGGQLPADVEAGQTVLFYVLRGAVHVNGRDVEGHTLVEFEPGDTGIHLVATAPTTILLCTGQPYHEPLAWQGPYVMNTQTELMEAMRDYRMGKMGMLFDE</sequence>
<dbReference type="InterPro" id="IPR003829">
    <property type="entry name" value="Pirin_N_dom"/>
</dbReference>
<dbReference type="EMBL" id="SRMB01000001">
    <property type="protein sequence ID" value="TGE28206.1"/>
    <property type="molecule type" value="Genomic_DNA"/>
</dbReference>
<dbReference type="SUPFAM" id="SSF51182">
    <property type="entry name" value="RmlC-like cupins"/>
    <property type="match status" value="1"/>
</dbReference>
<feature type="domain" description="Pirin N-terminal" evidence="4">
    <location>
        <begin position="70"/>
        <end position="167"/>
    </location>
</feature>
<evidence type="ECO:0000256" key="1">
    <source>
        <dbReference type="ARBA" id="ARBA00008416"/>
    </source>
</evidence>
<keyword evidence="2" id="KW-0479">Metal-binding</keyword>
<evidence type="ECO:0000256" key="3">
    <source>
        <dbReference type="RuleBase" id="RU003457"/>
    </source>
</evidence>
<comment type="cofactor">
    <cofactor evidence="2">
        <name>Fe cation</name>
        <dbReference type="ChEBI" id="CHEBI:24875"/>
    </cofactor>
    <text evidence="2">Binds 1 Fe cation per subunit.</text>
</comment>
<proteinExistence type="inferred from homology"/>
<dbReference type="InterPro" id="IPR053186">
    <property type="entry name" value="QDO-related"/>
</dbReference>
<comment type="caution">
    <text evidence="6">The sequence shown here is derived from an EMBL/GenBank/DDBJ whole genome shotgun (WGS) entry which is preliminary data.</text>
</comment>
<reference evidence="6 7" key="1">
    <citation type="submission" date="2019-04" db="EMBL/GenBank/DDBJ databases">
        <authorList>
            <person name="Feng G."/>
            <person name="Zhang J."/>
            <person name="Zhu H."/>
        </authorList>
    </citation>
    <scope>NUCLEOTIDE SEQUENCE [LARGE SCALE GENOMIC DNA]</scope>
    <source>
        <strain evidence="6 7">9PBR-1</strain>
    </source>
</reference>
<dbReference type="GO" id="GO:0046872">
    <property type="term" value="F:metal ion binding"/>
    <property type="evidence" value="ECO:0007669"/>
    <property type="project" value="UniProtKB-KW"/>
</dbReference>
<dbReference type="Proteomes" id="UP000298471">
    <property type="component" value="Unassembled WGS sequence"/>
</dbReference>
<dbReference type="InterPro" id="IPR014710">
    <property type="entry name" value="RmlC-like_jellyroll"/>
</dbReference>
<protein>
    <submittedName>
        <fullName evidence="6">Pirin family protein</fullName>
    </submittedName>
</protein>
<dbReference type="Gene3D" id="2.60.120.10">
    <property type="entry name" value="Jelly Rolls"/>
    <property type="match status" value="2"/>
</dbReference>
<keyword evidence="2" id="KW-0408">Iron</keyword>
<dbReference type="CDD" id="cd02247">
    <property type="entry name" value="cupin_pirin_C"/>
    <property type="match status" value="1"/>
</dbReference>
<evidence type="ECO:0000259" key="5">
    <source>
        <dbReference type="Pfam" id="PF05726"/>
    </source>
</evidence>
<dbReference type="InterPro" id="IPR008778">
    <property type="entry name" value="Pirin_C_dom"/>
</dbReference>
<feature type="binding site" evidence="2">
    <location>
        <position position="145"/>
    </location>
    <ligand>
        <name>Fe cation</name>
        <dbReference type="ChEBI" id="CHEBI:24875"/>
    </ligand>
</feature>
<dbReference type="InterPro" id="IPR011051">
    <property type="entry name" value="RmlC_Cupin_sf"/>
</dbReference>
<dbReference type="Pfam" id="PF05726">
    <property type="entry name" value="Pirin_C"/>
    <property type="match status" value="1"/>
</dbReference>
<feature type="binding site" evidence="2">
    <location>
        <position position="147"/>
    </location>
    <ligand>
        <name>Fe cation</name>
        <dbReference type="ChEBI" id="CHEBI:24875"/>
    </ligand>
</feature>
<dbReference type="InterPro" id="IPR012093">
    <property type="entry name" value="Pirin"/>
</dbReference>
<feature type="binding site" evidence="2">
    <location>
        <position position="101"/>
    </location>
    <ligand>
        <name>Fe cation</name>
        <dbReference type="ChEBI" id="CHEBI:24875"/>
    </ligand>
</feature>
<name>A0A4Z0QFG8_9BACT</name>
<comment type="similarity">
    <text evidence="1 3">Belongs to the pirin family.</text>
</comment>
<dbReference type="PANTHER" id="PTHR43594">
    <property type="entry name" value="QUERCETIN 2,3-DIOXYGENASE"/>
    <property type="match status" value="1"/>
</dbReference>
<dbReference type="Pfam" id="PF02678">
    <property type="entry name" value="Pirin"/>
    <property type="match status" value="1"/>
</dbReference>
<evidence type="ECO:0000313" key="7">
    <source>
        <dbReference type="Proteomes" id="UP000298471"/>
    </source>
</evidence>
<dbReference type="PIRSF" id="PIRSF006232">
    <property type="entry name" value="Pirin"/>
    <property type="match status" value="1"/>
</dbReference>
<evidence type="ECO:0000259" key="4">
    <source>
        <dbReference type="Pfam" id="PF02678"/>
    </source>
</evidence>
<keyword evidence="7" id="KW-1185">Reference proteome</keyword>
<gene>
    <name evidence="6" type="ORF">E5K02_01715</name>
</gene>
<feature type="domain" description="Pirin C-terminal" evidence="5">
    <location>
        <begin position="224"/>
        <end position="323"/>
    </location>
</feature>
<feature type="binding site" evidence="2">
    <location>
        <position position="103"/>
    </location>
    <ligand>
        <name>Fe cation</name>
        <dbReference type="ChEBI" id="CHEBI:24875"/>
    </ligand>
</feature>
<organism evidence="6 7">
    <name type="scientific">Hymenobacter metallicola</name>
    <dbReference type="NCBI Taxonomy" id="2563114"/>
    <lineage>
        <taxon>Bacteria</taxon>
        <taxon>Pseudomonadati</taxon>
        <taxon>Bacteroidota</taxon>
        <taxon>Cytophagia</taxon>
        <taxon>Cytophagales</taxon>
        <taxon>Hymenobacteraceae</taxon>
        <taxon>Hymenobacter</taxon>
    </lineage>
</organism>
<dbReference type="AlphaFoldDB" id="A0A4Z0QFG8"/>
<evidence type="ECO:0000313" key="6">
    <source>
        <dbReference type="EMBL" id="TGE28206.1"/>
    </source>
</evidence>